<dbReference type="NCBIfam" id="TIGR03151">
    <property type="entry name" value="enACPred_II"/>
    <property type="match status" value="1"/>
</dbReference>
<dbReference type="GO" id="GO:0018580">
    <property type="term" value="F:nitronate monooxygenase activity"/>
    <property type="evidence" value="ECO:0007669"/>
    <property type="project" value="InterPro"/>
</dbReference>
<dbReference type="Proteomes" id="UP000243819">
    <property type="component" value="Unassembled WGS sequence"/>
</dbReference>
<proteinExistence type="predicted"/>
<dbReference type="AlphaFoldDB" id="A0A1H9Z1U6"/>
<dbReference type="RefSeq" id="WP_091349033.1">
    <property type="nucleotide sequence ID" value="NZ_FOIF01000006.1"/>
</dbReference>
<evidence type="ECO:0000256" key="5">
    <source>
        <dbReference type="ARBA" id="ARBA00023002"/>
    </source>
</evidence>
<dbReference type="InterPro" id="IPR013785">
    <property type="entry name" value="Aldolase_TIM"/>
</dbReference>
<evidence type="ECO:0000313" key="7">
    <source>
        <dbReference type="Proteomes" id="UP000243819"/>
    </source>
</evidence>
<gene>
    <name evidence="6" type="ORF">SAMN03080614_100611</name>
</gene>
<organism evidence="6 7">
    <name type="scientific">Anaerobranca gottschalkii DSM 13577</name>
    <dbReference type="NCBI Taxonomy" id="1120990"/>
    <lineage>
        <taxon>Bacteria</taxon>
        <taxon>Bacillati</taxon>
        <taxon>Bacillota</taxon>
        <taxon>Clostridia</taxon>
        <taxon>Eubacteriales</taxon>
        <taxon>Proteinivoracaceae</taxon>
        <taxon>Anaerobranca</taxon>
    </lineage>
</organism>
<dbReference type="EMBL" id="FOIF01000006">
    <property type="protein sequence ID" value="SES75364.1"/>
    <property type="molecule type" value="Genomic_DNA"/>
</dbReference>
<evidence type="ECO:0000256" key="1">
    <source>
        <dbReference type="ARBA" id="ARBA00003535"/>
    </source>
</evidence>
<keyword evidence="4" id="KW-0288">FMN</keyword>
<accession>A0A1H9Z1U6</accession>
<evidence type="ECO:0000256" key="2">
    <source>
        <dbReference type="ARBA" id="ARBA00013457"/>
    </source>
</evidence>
<name>A0A1H9Z1U6_9FIRM</name>
<sequence>MIRTKLCDMLEIKYPIIQGGMAWLATYELAAAVSEAGGLGIIGAGNAPPSWVEEQIDKLRERTDKPFGVNVMLLSPYASQVIDVVIKKRVPVVTTGAGNPGPYVEKLKEAGCKIIPVVPSVALAKRMERIGVDAIIGEGMEAGGHIGDLTTMVMIPQLVDAVEIPVIAAGGIGDGRSFAAALALGAQGIQVGTRFVCAQECIAHPAYKEMFIKAKDRDTVVTGRSTGHPVRSLKNKFVKEFELKEKEGVDPQELEKLGVGRYRLAAIEGDVVQGSVLAGQVAAMITKVEPAKDIIEELVADCYNTIKFMGRIYGE</sequence>
<dbReference type="Gene3D" id="3.20.20.70">
    <property type="entry name" value="Aldolase class I"/>
    <property type="match status" value="1"/>
</dbReference>
<reference evidence="7" key="1">
    <citation type="submission" date="2016-10" db="EMBL/GenBank/DDBJ databases">
        <authorList>
            <person name="Varghese N."/>
            <person name="Submissions S."/>
        </authorList>
    </citation>
    <scope>NUCLEOTIDE SEQUENCE [LARGE SCALE GENOMIC DNA]</scope>
    <source>
        <strain evidence="7">DSM 13577</strain>
    </source>
</reference>
<evidence type="ECO:0000313" key="6">
    <source>
        <dbReference type="EMBL" id="SES75364.1"/>
    </source>
</evidence>
<dbReference type="SUPFAM" id="SSF51412">
    <property type="entry name" value="Inosine monophosphate dehydrogenase (IMPDH)"/>
    <property type="match status" value="1"/>
</dbReference>
<dbReference type="STRING" id="1120990.SAMN03080614_100611"/>
<evidence type="ECO:0000256" key="4">
    <source>
        <dbReference type="ARBA" id="ARBA00022643"/>
    </source>
</evidence>
<keyword evidence="7" id="KW-1185">Reference proteome</keyword>
<comment type="function">
    <text evidence="1">Nitronate monooxygenase that uses molecular oxygen to catalyze the oxidative denitrification of alkyl nitronates. Acts on propionate 3-nitronate (P3N), the presumed physiological substrate. Probably functions in the detoxification of P3N, a metabolic poison produced by plants and fungi as a defense mechanism.</text>
</comment>
<evidence type="ECO:0000256" key="3">
    <source>
        <dbReference type="ARBA" id="ARBA00022630"/>
    </source>
</evidence>
<dbReference type="OrthoDB" id="9778912at2"/>
<dbReference type="InterPro" id="IPR004136">
    <property type="entry name" value="NMO"/>
</dbReference>
<protein>
    <recommendedName>
        <fullName evidence="2">Probable nitronate monooxygenase</fullName>
    </recommendedName>
</protein>
<dbReference type="CDD" id="cd04730">
    <property type="entry name" value="NPD_like"/>
    <property type="match status" value="1"/>
</dbReference>
<dbReference type="InterPro" id="IPR017569">
    <property type="entry name" value="Enoyl_ACP_red-II_put"/>
</dbReference>
<dbReference type="PANTHER" id="PTHR32332:SF20">
    <property type="entry name" value="2-NITROPROPANE DIOXYGENASE-LIKE PROTEIN"/>
    <property type="match status" value="1"/>
</dbReference>
<keyword evidence="5" id="KW-0560">Oxidoreductase</keyword>
<dbReference type="PANTHER" id="PTHR32332">
    <property type="entry name" value="2-NITROPROPANE DIOXYGENASE"/>
    <property type="match status" value="1"/>
</dbReference>
<dbReference type="Pfam" id="PF03060">
    <property type="entry name" value="NMO"/>
    <property type="match status" value="2"/>
</dbReference>
<keyword evidence="3" id="KW-0285">Flavoprotein</keyword>